<dbReference type="InterPro" id="IPR036397">
    <property type="entry name" value="RNaseH_sf"/>
</dbReference>
<dbReference type="Gene3D" id="3.30.420.10">
    <property type="entry name" value="Ribonuclease H-like superfamily/Ribonuclease H"/>
    <property type="match status" value="1"/>
</dbReference>
<protein>
    <recommendedName>
        <fullName evidence="1">RNA-directed DNA polymerase</fullName>
        <ecNumber evidence="1">2.7.7.49</ecNumber>
    </recommendedName>
</protein>
<dbReference type="EC" id="2.7.7.49" evidence="1"/>
<dbReference type="InterPro" id="IPR012337">
    <property type="entry name" value="RNaseH-like_sf"/>
</dbReference>
<dbReference type="CDD" id="cd09274">
    <property type="entry name" value="RNase_HI_RT_Ty3"/>
    <property type="match status" value="1"/>
</dbReference>
<dbReference type="Pfam" id="PF17917">
    <property type="entry name" value="RT_RNaseH"/>
    <property type="match status" value="1"/>
</dbReference>
<dbReference type="PANTHER" id="PTHR37984">
    <property type="entry name" value="PROTEIN CBG26694"/>
    <property type="match status" value="1"/>
</dbReference>
<dbReference type="InterPro" id="IPR043128">
    <property type="entry name" value="Rev_trsase/Diguanyl_cyclase"/>
</dbReference>
<evidence type="ECO:0000256" key="4">
    <source>
        <dbReference type="ARBA" id="ARBA00022722"/>
    </source>
</evidence>
<keyword evidence="7" id="KW-0695">RNA-directed DNA polymerase</keyword>
<reference evidence="13" key="1">
    <citation type="submission" date="2025-08" db="UniProtKB">
        <authorList>
            <consortium name="RefSeq"/>
        </authorList>
    </citation>
    <scope>IDENTIFICATION</scope>
    <source>
        <tissue evidence="13">Whole larvae</tissue>
    </source>
</reference>
<dbReference type="Proteomes" id="UP001652740">
    <property type="component" value="Unplaced"/>
</dbReference>
<proteinExistence type="predicted"/>
<feature type="domain" description="Reverse transcriptase" evidence="10">
    <location>
        <begin position="447"/>
        <end position="625"/>
    </location>
</feature>
<keyword evidence="4" id="KW-0540">Nuclease</keyword>
<dbReference type="InterPro" id="IPR021109">
    <property type="entry name" value="Peptidase_aspartic_dom_sf"/>
</dbReference>
<dbReference type="SUPFAM" id="SSF50630">
    <property type="entry name" value="Acid proteases"/>
    <property type="match status" value="1"/>
</dbReference>
<feature type="coiled-coil region" evidence="8">
    <location>
        <begin position="1093"/>
        <end position="1120"/>
    </location>
</feature>
<dbReference type="InterPro" id="IPR041373">
    <property type="entry name" value="RT_RNaseH"/>
</dbReference>
<dbReference type="Gene3D" id="3.10.10.10">
    <property type="entry name" value="HIV Type 1 Reverse Transcriptase, subunit A, domain 1"/>
    <property type="match status" value="1"/>
</dbReference>
<keyword evidence="5" id="KW-0255">Endonuclease</keyword>
<dbReference type="InterPro" id="IPR001878">
    <property type="entry name" value="Znf_CCHC"/>
</dbReference>
<evidence type="ECO:0000256" key="7">
    <source>
        <dbReference type="ARBA" id="ARBA00022918"/>
    </source>
</evidence>
<evidence type="ECO:0000256" key="2">
    <source>
        <dbReference type="ARBA" id="ARBA00022679"/>
    </source>
</evidence>
<dbReference type="Gene3D" id="1.10.340.70">
    <property type="match status" value="1"/>
</dbReference>
<sequence>MAATISNIVFPGQFNPKTDKWCDYKEQLMCALDAAGVGEDNLNRGRSLFLSQCGKDTFALIASLLVPKRPTEVPLVEILRVLDRFFEPEVNEILQAGKFHKRQQLQGESVQDYVAAISQLGAKCNFIDLERQLRDRLVLGVRDDRLRRDLLKKKKITYEVALQTCLDYQVTFPDLYPASTSSESKQTPLNVTDCEPMDIGIVKSNECRRCTRGHKPGERCPFWKAKCFYCKKFGHIAAACDKKLGRMHQVNETGKCSRSGDTAVEEMMGIYVCTDNYTPPITAEVIIDGVKLLMEVDSGASRTIMSEETYKKLWSTPPPLRATTLKLVTWTRDPIKVLGVANVRVILANKEAQCELVVVSGNGPNLLGRNWFQTLGLQVSGLCWSEEDIILYKREFPELFKEGLGEYKGPKVSLHLRKDATPRFLKARAVPYPLKQKVIEELNKMVIEGVLTPIRYSKWATPLTPVMKDDGTIRMCGDYRVTVNTAIDTDTYPLPTANEAFVRLSGGRIFSKLDLKQAYTQLKVDDATAMLLTLNTPIGLMRMNRLPFGVNAAPAVFQRLMSTALAGMEGVACLLDDVAVTGSTIEEHNHRLREVLSKLQEMGFRLNEKKCVFAANSITFLGHMIDAKGLHPAPTKVKEIQEKPAPTNKETLRAFLGLYNFYEKFLPDKSTILEPLYRLLESKRPWSWGEKEQKAFNEAKRLLSSDLTLVEYDLQKELLLICDSSEYGVGAIIAHVMKDGSERPVMMASRTLQAHERRYGQIDKEALAIIFGLTKFHEFLAGRKFCIVTDHKPLVGLFNPSKPIPEQISPRMLRWSLKLACYDYKLKYRPGKLIGNADALSRWTATDTSSVKKEVSGDLLLLEEQLSGWQLNAGKIAEETKKDMVLQKVMFHVLHGWPRKNTDSSLQAYWSRREALSHNNDCLLWCNRVIIPASLQEKVLKLLHAPHAGMVQTKAYARGYVWWVDMDRQIENIVAACQQCQLVRNKPPKDPQSWIVSEKPWSRVHVDFAGPFQGKTFLVLVDSYSKWFEAEIVPTMNSGTVITVLRKIFTSQGLPDVLVSDNGRAFTSEEFNNFLKKNGIKHLYSPPYHPETNGQIERAIQTFKNKMKKLESQNIQWQQKLCKVLYYLRTVPNSSTNKTPAELLNGRRYRTAVSVLHPDSMPSRTDQQREVAAQHRPTRTFAVNQPVLIHMYGPGEKWRRATVETIEGPTTYRVKTEDGELHRRHTDQILARPSDMTCRPSELDSQLMKDSDSELTPDSPILIPPPDLWPDIIGIPN</sequence>
<dbReference type="InterPro" id="IPR041588">
    <property type="entry name" value="Integrase_H2C2"/>
</dbReference>
<dbReference type="SUPFAM" id="SSF56672">
    <property type="entry name" value="DNA/RNA polymerases"/>
    <property type="match status" value="1"/>
</dbReference>
<dbReference type="GeneID" id="128200734"/>
<evidence type="ECO:0000256" key="1">
    <source>
        <dbReference type="ARBA" id="ARBA00012493"/>
    </source>
</evidence>
<dbReference type="InterPro" id="IPR050951">
    <property type="entry name" value="Retrovirus_Pol_polyprotein"/>
</dbReference>
<feature type="region of interest" description="Disordered" evidence="9">
    <location>
        <begin position="1236"/>
        <end position="1261"/>
    </location>
</feature>
<keyword evidence="2" id="KW-0808">Transferase</keyword>
<evidence type="ECO:0000256" key="6">
    <source>
        <dbReference type="ARBA" id="ARBA00022801"/>
    </source>
</evidence>
<keyword evidence="8" id="KW-0175">Coiled coil</keyword>
<dbReference type="Gene3D" id="2.40.70.10">
    <property type="entry name" value="Acid Proteases"/>
    <property type="match status" value="1"/>
</dbReference>
<dbReference type="SMART" id="SM00343">
    <property type="entry name" value="ZnF_C2HC"/>
    <property type="match status" value="1"/>
</dbReference>
<organism evidence="12 13">
    <name type="scientific">Galleria mellonella</name>
    <name type="common">Greater wax moth</name>
    <dbReference type="NCBI Taxonomy" id="7137"/>
    <lineage>
        <taxon>Eukaryota</taxon>
        <taxon>Metazoa</taxon>
        <taxon>Ecdysozoa</taxon>
        <taxon>Arthropoda</taxon>
        <taxon>Hexapoda</taxon>
        <taxon>Insecta</taxon>
        <taxon>Pterygota</taxon>
        <taxon>Neoptera</taxon>
        <taxon>Endopterygota</taxon>
        <taxon>Lepidoptera</taxon>
        <taxon>Glossata</taxon>
        <taxon>Ditrysia</taxon>
        <taxon>Pyraloidea</taxon>
        <taxon>Pyralidae</taxon>
        <taxon>Galleriinae</taxon>
        <taxon>Galleria</taxon>
    </lineage>
</organism>
<evidence type="ECO:0000313" key="12">
    <source>
        <dbReference type="Proteomes" id="UP001652740"/>
    </source>
</evidence>
<dbReference type="Pfam" id="PF17921">
    <property type="entry name" value="Integrase_H2C2"/>
    <property type="match status" value="1"/>
</dbReference>
<evidence type="ECO:0000259" key="11">
    <source>
        <dbReference type="PROSITE" id="PS50994"/>
    </source>
</evidence>
<gene>
    <name evidence="13" type="primary">LOC128200734</name>
</gene>
<evidence type="ECO:0000256" key="3">
    <source>
        <dbReference type="ARBA" id="ARBA00022695"/>
    </source>
</evidence>
<dbReference type="CDD" id="cd01647">
    <property type="entry name" value="RT_LTR"/>
    <property type="match status" value="1"/>
</dbReference>
<dbReference type="PANTHER" id="PTHR37984:SF12">
    <property type="entry name" value="RIBONUCLEASE H"/>
    <property type="match status" value="1"/>
</dbReference>
<dbReference type="InterPro" id="IPR043502">
    <property type="entry name" value="DNA/RNA_pol_sf"/>
</dbReference>
<accession>A0ABM3MIL6</accession>
<evidence type="ECO:0000256" key="5">
    <source>
        <dbReference type="ARBA" id="ARBA00022759"/>
    </source>
</evidence>
<evidence type="ECO:0000259" key="10">
    <source>
        <dbReference type="PROSITE" id="PS50878"/>
    </source>
</evidence>
<evidence type="ECO:0000256" key="8">
    <source>
        <dbReference type="SAM" id="Coils"/>
    </source>
</evidence>
<dbReference type="InterPro" id="IPR001584">
    <property type="entry name" value="Integrase_cat-core"/>
</dbReference>
<evidence type="ECO:0000313" key="13">
    <source>
        <dbReference type="RefSeq" id="XP_052751030.1"/>
    </source>
</evidence>
<dbReference type="PROSITE" id="PS50878">
    <property type="entry name" value="RT_POL"/>
    <property type="match status" value="1"/>
</dbReference>
<dbReference type="Pfam" id="PF00078">
    <property type="entry name" value="RVT_1"/>
    <property type="match status" value="1"/>
</dbReference>
<keyword evidence="6" id="KW-0378">Hydrolase</keyword>
<keyword evidence="12" id="KW-1185">Reference proteome</keyword>
<dbReference type="SUPFAM" id="SSF53098">
    <property type="entry name" value="Ribonuclease H-like"/>
    <property type="match status" value="1"/>
</dbReference>
<dbReference type="RefSeq" id="XP_052751030.1">
    <property type="nucleotide sequence ID" value="XM_052895070.1"/>
</dbReference>
<name>A0ABM3MIL6_GALME</name>
<keyword evidence="3" id="KW-0548">Nucleotidyltransferase</keyword>
<feature type="domain" description="Integrase catalytic" evidence="11">
    <location>
        <begin position="996"/>
        <end position="1148"/>
    </location>
</feature>
<evidence type="ECO:0000256" key="9">
    <source>
        <dbReference type="SAM" id="MobiDB-lite"/>
    </source>
</evidence>
<dbReference type="Pfam" id="PF00665">
    <property type="entry name" value="rve"/>
    <property type="match status" value="1"/>
</dbReference>
<dbReference type="InterPro" id="IPR000477">
    <property type="entry name" value="RT_dom"/>
</dbReference>
<dbReference type="PROSITE" id="PS50994">
    <property type="entry name" value="INTEGRASE"/>
    <property type="match status" value="1"/>
</dbReference>
<dbReference type="Gene3D" id="3.30.70.270">
    <property type="match status" value="2"/>
</dbReference>